<sequence>MSPCSEFHHRALIRHHRYAYRKYSFGDDLIRSLLYPLELELQKTVHTYCGKIYKLFTRQLTNSIDDFYAQRSNAR</sequence>
<gene>
    <name evidence="1" type="ORF">AB205_0058270</name>
</gene>
<name>A0A2G9RHM4_AQUCT</name>
<dbReference type="Proteomes" id="UP000228934">
    <property type="component" value="Unassembled WGS sequence"/>
</dbReference>
<dbReference type="EMBL" id="KV943570">
    <property type="protein sequence ID" value="PIO27390.1"/>
    <property type="molecule type" value="Genomic_DNA"/>
</dbReference>
<reference evidence="2" key="1">
    <citation type="journal article" date="2017" name="Nat. Commun.">
        <title>The North American bullfrog draft genome provides insight into hormonal regulation of long noncoding RNA.</title>
        <authorList>
            <person name="Hammond S.A."/>
            <person name="Warren R.L."/>
            <person name="Vandervalk B.P."/>
            <person name="Kucuk E."/>
            <person name="Khan H."/>
            <person name="Gibb E.A."/>
            <person name="Pandoh P."/>
            <person name="Kirk H."/>
            <person name="Zhao Y."/>
            <person name="Jones M."/>
            <person name="Mungall A.J."/>
            <person name="Coope R."/>
            <person name="Pleasance S."/>
            <person name="Moore R.A."/>
            <person name="Holt R.A."/>
            <person name="Round J.M."/>
            <person name="Ohora S."/>
            <person name="Walle B.V."/>
            <person name="Veldhoen N."/>
            <person name="Helbing C.C."/>
            <person name="Birol I."/>
        </authorList>
    </citation>
    <scope>NUCLEOTIDE SEQUENCE [LARGE SCALE GENOMIC DNA]</scope>
</reference>
<keyword evidence="2" id="KW-1185">Reference proteome</keyword>
<dbReference type="AlphaFoldDB" id="A0A2G9RHM4"/>
<accession>A0A2G9RHM4</accession>
<evidence type="ECO:0000313" key="1">
    <source>
        <dbReference type="EMBL" id="PIO27390.1"/>
    </source>
</evidence>
<evidence type="ECO:0000313" key="2">
    <source>
        <dbReference type="Proteomes" id="UP000228934"/>
    </source>
</evidence>
<organism evidence="1 2">
    <name type="scientific">Aquarana catesbeiana</name>
    <name type="common">American bullfrog</name>
    <name type="synonym">Rana catesbeiana</name>
    <dbReference type="NCBI Taxonomy" id="8400"/>
    <lineage>
        <taxon>Eukaryota</taxon>
        <taxon>Metazoa</taxon>
        <taxon>Chordata</taxon>
        <taxon>Craniata</taxon>
        <taxon>Vertebrata</taxon>
        <taxon>Euteleostomi</taxon>
        <taxon>Amphibia</taxon>
        <taxon>Batrachia</taxon>
        <taxon>Anura</taxon>
        <taxon>Neobatrachia</taxon>
        <taxon>Ranoidea</taxon>
        <taxon>Ranidae</taxon>
        <taxon>Aquarana</taxon>
    </lineage>
</organism>
<proteinExistence type="predicted"/>
<protein>
    <submittedName>
        <fullName evidence="1">Uncharacterized protein</fullName>
    </submittedName>
</protein>